<dbReference type="PANTHER" id="PTHR30469">
    <property type="entry name" value="MULTIDRUG RESISTANCE PROTEIN MDTA"/>
    <property type="match status" value="1"/>
</dbReference>
<keyword evidence="9" id="KW-1185">Reference proteome</keyword>
<dbReference type="Gene3D" id="2.40.50.100">
    <property type="match status" value="1"/>
</dbReference>
<evidence type="ECO:0000256" key="3">
    <source>
        <dbReference type="ARBA" id="ARBA00022448"/>
    </source>
</evidence>
<dbReference type="Gene3D" id="2.40.30.170">
    <property type="match status" value="1"/>
</dbReference>
<evidence type="ECO:0000313" key="8">
    <source>
        <dbReference type="EMBL" id="KFZ29713.1"/>
    </source>
</evidence>
<feature type="signal peptide" evidence="4">
    <location>
        <begin position="1"/>
        <end position="28"/>
    </location>
</feature>
<dbReference type="GO" id="GO:1990281">
    <property type="term" value="C:efflux pump complex"/>
    <property type="evidence" value="ECO:0007669"/>
    <property type="project" value="TreeGrafter"/>
</dbReference>
<evidence type="ECO:0000259" key="6">
    <source>
        <dbReference type="Pfam" id="PF25954"/>
    </source>
</evidence>
<dbReference type="Gene3D" id="1.10.287.470">
    <property type="entry name" value="Helix hairpin bin"/>
    <property type="match status" value="1"/>
</dbReference>
<dbReference type="AlphaFoldDB" id="A0A094L4V1"/>
<dbReference type="Pfam" id="PF25954">
    <property type="entry name" value="Beta-barrel_RND_2"/>
    <property type="match status" value="1"/>
</dbReference>
<dbReference type="STRING" id="1517416.IDAT_01005"/>
<comment type="subcellular location">
    <subcellularLocation>
        <location evidence="1">Cell envelope</location>
    </subcellularLocation>
</comment>
<feature type="domain" description="Multidrug resistance protein MdtA-like barrel-sandwich hybrid" evidence="5">
    <location>
        <begin position="65"/>
        <end position="182"/>
    </location>
</feature>
<keyword evidence="4" id="KW-0732">Signal</keyword>
<keyword evidence="3" id="KW-0813">Transport</keyword>
<gene>
    <name evidence="8" type="ORF">IDAT_01005</name>
</gene>
<dbReference type="InterPro" id="IPR058625">
    <property type="entry name" value="MdtA-like_BSH"/>
</dbReference>
<proteinExistence type="inferred from homology"/>
<comment type="similarity">
    <text evidence="2">Belongs to the membrane fusion protein (MFP) (TC 8.A.1) family.</text>
</comment>
<evidence type="ECO:0000256" key="1">
    <source>
        <dbReference type="ARBA" id="ARBA00004196"/>
    </source>
</evidence>
<dbReference type="OrthoDB" id="9806939at2"/>
<dbReference type="InterPro" id="IPR058792">
    <property type="entry name" value="Beta-barrel_RND_2"/>
</dbReference>
<evidence type="ECO:0000313" key="9">
    <source>
        <dbReference type="Proteomes" id="UP000053718"/>
    </source>
</evidence>
<dbReference type="EMBL" id="JPIN01000001">
    <property type="protein sequence ID" value="KFZ29713.1"/>
    <property type="molecule type" value="Genomic_DNA"/>
</dbReference>
<dbReference type="InterPro" id="IPR058627">
    <property type="entry name" value="MdtA-like_C"/>
</dbReference>
<dbReference type="SUPFAM" id="SSF111369">
    <property type="entry name" value="HlyD-like secretion proteins"/>
    <property type="match status" value="1"/>
</dbReference>
<dbReference type="Pfam" id="PF25967">
    <property type="entry name" value="RND-MFP_C"/>
    <property type="match status" value="1"/>
</dbReference>
<protein>
    <submittedName>
        <fullName evidence="8">Hemolysin D</fullName>
    </submittedName>
</protein>
<organism evidence="8 9">
    <name type="scientific">Pseudidiomarina atlantica</name>
    <dbReference type="NCBI Taxonomy" id="1517416"/>
    <lineage>
        <taxon>Bacteria</taxon>
        <taxon>Pseudomonadati</taxon>
        <taxon>Pseudomonadota</taxon>
        <taxon>Gammaproteobacteria</taxon>
        <taxon>Alteromonadales</taxon>
        <taxon>Idiomarinaceae</taxon>
        <taxon>Pseudidiomarina</taxon>
    </lineage>
</organism>
<dbReference type="RefSeq" id="WP_051986489.1">
    <property type="nucleotide sequence ID" value="NZ_JPIN01000001.1"/>
</dbReference>
<evidence type="ECO:0000256" key="4">
    <source>
        <dbReference type="SAM" id="SignalP"/>
    </source>
</evidence>
<dbReference type="NCBIfam" id="TIGR01730">
    <property type="entry name" value="RND_mfp"/>
    <property type="match status" value="1"/>
</dbReference>
<dbReference type="GO" id="GO:0015562">
    <property type="term" value="F:efflux transmembrane transporter activity"/>
    <property type="evidence" value="ECO:0007669"/>
    <property type="project" value="TreeGrafter"/>
</dbReference>
<comment type="caution">
    <text evidence="8">The sequence shown here is derived from an EMBL/GenBank/DDBJ whole genome shotgun (WGS) entry which is preliminary data.</text>
</comment>
<evidence type="ECO:0000259" key="5">
    <source>
        <dbReference type="Pfam" id="PF25917"/>
    </source>
</evidence>
<dbReference type="eggNOG" id="COG0845">
    <property type="taxonomic scope" value="Bacteria"/>
</dbReference>
<dbReference type="Proteomes" id="UP000053718">
    <property type="component" value="Unassembled WGS sequence"/>
</dbReference>
<reference evidence="8 9" key="1">
    <citation type="submission" date="2014-06" db="EMBL/GenBank/DDBJ databases">
        <title>Draft genome sequence of Idiomarina sp. MCCC 1A10513.</title>
        <authorList>
            <person name="Du J."/>
            <person name="Lai Q."/>
            <person name="Shao Z."/>
        </authorList>
    </citation>
    <scope>NUCLEOTIDE SEQUENCE [LARGE SCALE GENOMIC DNA]</scope>
    <source>
        <strain evidence="8 9">MCCC 1A10513</strain>
    </source>
</reference>
<sequence length="355" mass="38902">MKLSICVRAALVVSILSLPPLLSDVAYAQQWGNSEQAALVVSQPLGFEREREQVEAVAYAEALQSVDLYPAVGDEVVAVNFAPGDAVEEGQVLVQLDDRRQQIALQRAKLQLADAERTVERLRQSRANGAIAQSELDAAVIARDLLKVEVDEAQTEIDDRRITAPFSGIVGITDVEPGDRITPQTMIASLDKRNQLYIDFQAPESAVSMLEQGAQLSVYAWQRLREPLAATVAEIGSRIDPQNRTIRVRALIDNADDTYRPGMSFRVALNLTGESYPVVPEAGLMWGPEGAYVWIVEDDKARRVDVSIVQRMPGRVLVNGDLQLGDRLIVEGVQTLRQGQTVQELTAAATNGSFE</sequence>
<feature type="domain" description="Multidrug resistance protein MdtA-like C-terminal permuted SH3" evidence="7">
    <location>
        <begin position="278"/>
        <end position="335"/>
    </location>
</feature>
<dbReference type="InterPro" id="IPR006143">
    <property type="entry name" value="RND_pump_MFP"/>
</dbReference>
<name>A0A094L4V1_9GAMM</name>
<evidence type="ECO:0000259" key="7">
    <source>
        <dbReference type="Pfam" id="PF25967"/>
    </source>
</evidence>
<dbReference type="Pfam" id="PF25917">
    <property type="entry name" value="BSH_RND"/>
    <property type="match status" value="1"/>
</dbReference>
<dbReference type="Gene3D" id="2.40.420.20">
    <property type="match status" value="1"/>
</dbReference>
<feature type="chain" id="PRO_5001900797" evidence="4">
    <location>
        <begin position="29"/>
        <end position="355"/>
    </location>
</feature>
<dbReference type="PANTHER" id="PTHR30469:SF11">
    <property type="entry name" value="BLL4320 PROTEIN"/>
    <property type="match status" value="1"/>
</dbReference>
<feature type="domain" description="CusB-like beta-barrel" evidence="6">
    <location>
        <begin position="197"/>
        <end position="270"/>
    </location>
</feature>
<accession>A0A094L4V1</accession>
<evidence type="ECO:0000256" key="2">
    <source>
        <dbReference type="ARBA" id="ARBA00009477"/>
    </source>
</evidence>